<evidence type="ECO:0000256" key="1">
    <source>
        <dbReference type="PROSITE-ProRule" id="PRU00047"/>
    </source>
</evidence>
<feature type="compositionally biased region" description="Basic and acidic residues" evidence="2">
    <location>
        <begin position="1"/>
        <end position="20"/>
    </location>
</feature>
<feature type="compositionally biased region" description="Polar residues" evidence="2">
    <location>
        <begin position="242"/>
        <end position="261"/>
    </location>
</feature>
<keyword evidence="1" id="KW-0863">Zinc-finger</keyword>
<dbReference type="GO" id="GO:0003676">
    <property type="term" value="F:nucleic acid binding"/>
    <property type="evidence" value="ECO:0007669"/>
    <property type="project" value="InterPro"/>
</dbReference>
<dbReference type="InterPro" id="IPR001878">
    <property type="entry name" value="Znf_CCHC"/>
</dbReference>
<evidence type="ECO:0000259" key="3">
    <source>
        <dbReference type="PROSITE" id="PS50158"/>
    </source>
</evidence>
<dbReference type="InterPro" id="IPR040256">
    <property type="entry name" value="At4g02000-like"/>
</dbReference>
<dbReference type="AlphaFoldDB" id="A0AAV9K9V3"/>
<feature type="region of interest" description="Disordered" evidence="2">
    <location>
        <begin position="1"/>
        <end position="23"/>
    </location>
</feature>
<dbReference type="GO" id="GO:0008270">
    <property type="term" value="F:zinc ion binding"/>
    <property type="evidence" value="ECO:0007669"/>
    <property type="project" value="UniProtKB-KW"/>
</dbReference>
<sequence length="279" mass="31896">MILDKADLQHRSTKKQKEEVSNTPVNRKVSFLESLISKTEDSNITYVTQGLDSINFHDEQENPQNHPNFIPITSSDKQRLYTPWKQSLIIKLVEKKTLWQPSEKINLIDLSEDFYLIKLTKTGNYEKNTSPRSMFLGTQFISIRNVDTVTELPTEFYDQNILKQIGSQIGTILKIDIVPVNTTRGRYARLYILAPLSKTLPMDVLIGMHLQKIQYEPSTPLCMHCGRLGHLIHSCPYEPSDIPSSSSGTGESKNHQNNFHSQPKDYNGSTTVVYLKKKK</sequence>
<keyword evidence="5" id="KW-1185">Reference proteome</keyword>
<evidence type="ECO:0000256" key="2">
    <source>
        <dbReference type="SAM" id="MobiDB-lite"/>
    </source>
</evidence>
<protein>
    <recommendedName>
        <fullName evidence="3">CCHC-type domain-containing protein</fullName>
    </recommendedName>
</protein>
<dbReference type="PANTHER" id="PTHR31286:SF99">
    <property type="entry name" value="DUF4283 DOMAIN-CONTAINING PROTEIN"/>
    <property type="match status" value="1"/>
</dbReference>
<evidence type="ECO:0000313" key="4">
    <source>
        <dbReference type="EMBL" id="KAK4709982.1"/>
    </source>
</evidence>
<comment type="caution">
    <text evidence="4">The sequence shown here is derived from an EMBL/GenBank/DDBJ whole genome shotgun (WGS) entry which is preliminary data.</text>
</comment>
<accession>A0AAV9K9V3</accession>
<feature type="domain" description="CCHC-type" evidence="3">
    <location>
        <begin position="222"/>
        <end position="236"/>
    </location>
</feature>
<dbReference type="EMBL" id="JAWPEI010000011">
    <property type="protein sequence ID" value="KAK4709982.1"/>
    <property type="molecule type" value="Genomic_DNA"/>
</dbReference>
<feature type="region of interest" description="Disordered" evidence="2">
    <location>
        <begin position="242"/>
        <end position="279"/>
    </location>
</feature>
<keyword evidence="1" id="KW-0479">Metal-binding</keyword>
<dbReference type="PANTHER" id="PTHR31286">
    <property type="entry name" value="GLYCINE-RICH CELL WALL STRUCTURAL PROTEIN 1.8-LIKE"/>
    <property type="match status" value="1"/>
</dbReference>
<dbReference type="Proteomes" id="UP001311915">
    <property type="component" value="Unassembled WGS sequence"/>
</dbReference>
<name>A0AAV9K9V3_9SOLN</name>
<dbReference type="InterPro" id="IPR036875">
    <property type="entry name" value="Znf_CCHC_sf"/>
</dbReference>
<evidence type="ECO:0000313" key="5">
    <source>
        <dbReference type="Proteomes" id="UP001311915"/>
    </source>
</evidence>
<dbReference type="SUPFAM" id="SSF57756">
    <property type="entry name" value="Retrovirus zinc finger-like domains"/>
    <property type="match status" value="1"/>
</dbReference>
<organism evidence="4 5">
    <name type="scientific">Solanum pinnatisectum</name>
    <name type="common">tansyleaf nightshade</name>
    <dbReference type="NCBI Taxonomy" id="50273"/>
    <lineage>
        <taxon>Eukaryota</taxon>
        <taxon>Viridiplantae</taxon>
        <taxon>Streptophyta</taxon>
        <taxon>Embryophyta</taxon>
        <taxon>Tracheophyta</taxon>
        <taxon>Spermatophyta</taxon>
        <taxon>Magnoliopsida</taxon>
        <taxon>eudicotyledons</taxon>
        <taxon>Gunneridae</taxon>
        <taxon>Pentapetalae</taxon>
        <taxon>asterids</taxon>
        <taxon>lamiids</taxon>
        <taxon>Solanales</taxon>
        <taxon>Solanaceae</taxon>
        <taxon>Solanoideae</taxon>
        <taxon>Solaneae</taxon>
        <taxon>Solanum</taxon>
    </lineage>
</organism>
<gene>
    <name evidence="4" type="ORF">R3W88_004495</name>
</gene>
<reference evidence="4 5" key="1">
    <citation type="submission" date="2023-10" db="EMBL/GenBank/DDBJ databases">
        <title>Genome-Wide Identification Analysis in wild type Solanum Pinnatisectum Reveals Some Genes Defensing Phytophthora Infestans.</title>
        <authorList>
            <person name="Sun C."/>
        </authorList>
    </citation>
    <scope>NUCLEOTIDE SEQUENCE [LARGE SCALE GENOMIC DNA]</scope>
    <source>
        <strain evidence="4">LQN</strain>
        <tissue evidence="4">Leaf</tissue>
    </source>
</reference>
<dbReference type="PROSITE" id="PS50158">
    <property type="entry name" value="ZF_CCHC"/>
    <property type="match status" value="1"/>
</dbReference>
<keyword evidence="1" id="KW-0862">Zinc</keyword>
<proteinExistence type="predicted"/>